<organism evidence="6 7">
    <name type="scientific">Mya arenaria</name>
    <name type="common">Soft-shell clam</name>
    <dbReference type="NCBI Taxonomy" id="6604"/>
    <lineage>
        <taxon>Eukaryota</taxon>
        <taxon>Metazoa</taxon>
        <taxon>Spiralia</taxon>
        <taxon>Lophotrochozoa</taxon>
        <taxon>Mollusca</taxon>
        <taxon>Bivalvia</taxon>
        <taxon>Autobranchia</taxon>
        <taxon>Heteroconchia</taxon>
        <taxon>Euheterodonta</taxon>
        <taxon>Imparidentia</taxon>
        <taxon>Neoheterodontei</taxon>
        <taxon>Myida</taxon>
        <taxon>Myoidea</taxon>
        <taxon>Myidae</taxon>
        <taxon>Mya</taxon>
    </lineage>
</organism>
<dbReference type="EMBL" id="CP111012">
    <property type="protein sequence ID" value="WAQ95084.1"/>
    <property type="molecule type" value="Genomic_DNA"/>
</dbReference>
<proteinExistence type="predicted"/>
<dbReference type="SMART" id="SM01014">
    <property type="entry name" value="ARID"/>
    <property type="match status" value="1"/>
</dbReference>
<feature type="domain" description="ARID" evidence="5">
    <location>
        <begin position="71"/>
        <end position="162"/>
    </location>
</feature>
<keyword evidence="3" id="KW-0539">Nucleus</keyword>
<feature type="compositionally biased region" description="Basic and acidic residues" evidence="4">
    <location>
        <begin position="1"/>
        <end position="10"/>
    </location>
</feature>
<evidence type="ECO:0000259" key="5">
    <source>
        <dbReference type="PROSITE" id="PS51011"/>
    </source>
</evidence>
<accession>A0ABY7DBP3</accession>
<feature type="compositionally biased region" description="Basic and acidic residues" evidence="4">
    <location>
        <begin position="207"/>
        <end position="216"/>
    </location>
</feature>
<evidence type="ECO:0000256" key="2">
    <source>
        <dbReference type="ARBA" id="ARBA00023163"/>
    </source>
</evidence>
<keyword evidence="2" id="KW-0804">Transcription</keyword>
<dbReference type="InterPro" id="IPR051232">
    <property type="entry name" value="ARID/SWI1_ChromRemod"/>
</dbReference>
<dbReference type="InterPro" id="IPR001606">
    <property type="entry name" value="ARID_dom"/>
</dbReference>
<dbReference type="CDD" id="cd16100">
    <property type="entry name" value="ARID"/>
    <property type="match status" value="1"/>
</dbReference>
<keyword evidence="1" id="KW-0805">Transcription regulation</keyword>
<feature type="non-terminal residue" evidence="6">
    <location>
        <position position="1"/>
    </location>
</feature>
<gene>
    <name evidence="6" type="ORF">MAR_007555</name>
</gene>
<evidence type="ECO:0000256" key="4">
    <source>
        <dbReference type="SAM" id="MobiDB-lite"/>
    </source>
</evidence>
<dbReference type="SUPFAM" id="SSF46774">
    <property type="entry name" value="ARID-like"/>
    <property type="match status" value="1"/>
</dbReference>
<dbReference type="PANTHER" id="PTHR13964">
    <property type="entry name" value="RBP-RELATED"/>
    <property type="match status" value="1"/>
</dbReference>
<dbReference type="Proteomes" id="UP001164746">
    <property type="component" value="Chromosome 1"/>
</dbReference>
<evidence type="ECO:0000313" key="6">
    <source>
        <dbReference type="EMBL" id="WAQ95084.1"/>
    </source>
</evidence>
<dbReference type="InterPro" id="IPR036431">
    <property type="entry name" value="ARID_dom_sf"/>
</dbReference>
<protein>
    <submittedName>
        <fullName evidence="6">ARI5B-like protein</fullName>
    </submittedName>
</protein>
<dbReference type="Gene3D" id="1.10.150.60">
    <property type="entry name" value="ARID DNA-binding domain"/>
    <property type="match status" value="1"/>
</dbReference>
<dbReference type="Pfam" id="PF01388">
    <property type="entry name" value="ARID"/>
    <property type="match status" value="1"/>
</dbReference>
<feature type="non-terminal residue" evidence="6">
    <location>
        <position position="216"/>
    </location>
</feature>
<evidence type="ECO:0000256" key="3">
    <source>
        <dbReference type="ARBA" id="ARBA00023242"/>
    </source>
</evidence>
<feature type="region of interest" description="Disordered" evidence="4">
    <location>
        <begin position="1"/>
        <end position="41"/>
    </location>
</feature>
<dbReference type="PANTHER" id="PTHR13964:SF27">
    <property type="entry name" value="HAT-TRICK, ISOFORM D"/>
    <property type="match status" value="1"/>
</dbReference>
<name>A0ABY7DBP3_MYAAR</name>
<evidence type="ECO:0000313" key="7">
    <source>
        <dbReference type="Proteomes" id="UP001164746"/>
    </source>
</evidence>
<keyword evidence="7" id="KW-1185">Reference proteome</keyword>
<dbReference type="PROSITE" id="PS51011">
    <property type="entry name" value="ARID"/>
    <property type="match status" value="1"/>
</dbReference>
<sequence length="216" mass="24684">RTKRSHLIEKKQRKKPGKENLPVNPPGAGETASIGGFESPEQFSQSKLRFLNTMTDKTKEEKFTMDIDMYKKNEKAFEHDVYRFMSRHGRQIRSVLVWHNIPVRMFQVYLAVHERGGFNMVSKKKQWTAVFKELTEQQNSPNGVPVKKYYERNLYPYELYMGGKDYMACFTAQDSSNLKPAKKTKKNNSAGTHGQTQGGDHATGIIGEKRGDNSGG</sequence>
<feature type="region of interest" description="Disordered" evidence="4">
    <location>
        <begin position="178"/>
        <end position="216"/>
    </location>
</feature>
<dbReference type="SMART" id="SM00501">
    <property type="entry name" value="BRIGHT"/>
    <property type="match status" value="1"/>
</dbReference>
<evidence type="ECO:0000256" key="1">
    <source>
        <dbReference type="ARBA" id="ARBA00023015"/>
    </source>
</evidence>
<reference evidence="6" key="1">
    <citation type="submission" date="2022-11" db="EMBL/GenBank/DDBJ databases">
        <title>Centuries of genome instability and evolution in soft-shell clam transmissible cancer (bioRxiv).</title>
        <authorList>
            <person name="Hart S.F.M."/>
            <person name="Yonemitsu M.A."/>
            <person name="Giersch R.M."/>
            <person name="Beal B.F."/>
            <person name="Arriagada G."/>
            <person name="Davis B.W."/>
            <person name="Ostrander E.A."/>
            <person name="Goff S.P."/>
            <person name="Metzger M.J."/>
        </authorList>
    </citation>
    <scope>NUCLEOTIDE SEQUENCE</scope>
    <source>
        <strain evidence="6">MELC-2E11</strain>
        <tissue evidence="6">Siphon/mantle</tissue>
    </source>
</reference>